<dbReference type="AlphaFoldDB" id="A0A2Z7BN55"/>
<feature type="region of interest" description="Disordered" evidence="1">
    <location>
        <begin position="1"/>
        <end position="32"/>
    </location>
</feature>
<organism evidence="2 3">
    <name type="scientific">Dorcoceras hygrometricum</name>
    <dbReference type="NCBI Taxonomy" id="472368"/>
    <lineage>
        <taxon>Eukaryota</taxon>
        <taxon>Viridiplantae</taxon>
        <taxon>Streptophyta</taxon>
        <taxon>Embryophyta</taxon>
        <taxon>Tracheophyta</taxon>
        <taxon>Spermatophyta</taxon>
        <taxon>Magnoliopsida</taxon>
        <taxon>eudicotyledons</taxon>
        <taxon>Gunneridae</taxon>
        <taxon>Pentapetalae</taxon>
        <taxon>asterids</taxon>
        <taxon>lamiids</taxon>
        <taxon>Lamiales</taxon>
        <taxon>Gesneriaceae</taxon>
        <taxon>Didymocarpoideae</taxon>
        <taxon>Trichosporeae</taxon>
        <taxon>Loxocarpinae</taxon>
        <taxon>Dorcoceras</taxon>
    </lineage>
</organism>
<keyword evidence="3" id="KW-1185">Reference proteome</keyword>
<protein>
    <submittedName>
        <fullName evidence="2">Uncharacterized protein</fullName>
    </submittedName>
</protein>
<reference evidence="2 3" key="1">
    <citation type="journal article" date="2015" name="Proc. Natl. Acad. Sci. U.S.A.">
        <title>The resurrection genome of Boea hygrometrica: A blueprint for survival of dehydration.</title>
        <authorList>
            <person name="Xiao L."/>
            <person name="Yang G."/>
            <person name="Zhang L."/>
            <person name="Yang X."/>
            <person name="Zhao S."/>
            <person name="Ji Z."/>
            <person name="Zhou Q."/>
            <person name="Hu M."/>
            <person name="Wang Y."/>
            <person name="Chen M."/>
            <person name="Xu Y."/>
            <person name="Jin H."/>
            <person name="Xiao X."/>
            <person name="Hu G."/>
            <person name="Bao F."/>
            <person name="Hu Y."/>
            <person name="Wan P."/>
            <person name="Li L."/>
            <person name="Deng X."/>
            <person name="Kuang T."/>
            <person name="Xiang C."/>
            <person name="Zhu J.K."/>
            <person name="Oliver M.J."/>
            <person name="He Y."/>
        </authorList>
    </citation>
    <scope>NUCLEOTIDE SEQUENCE [LARGE SCALE GENOMIC DNA]</scope>
    <source>
        <strain evidence="3">cv. XS01</strain>
    </source>
</reference>
<accession>A0A2Z7BN55</accession>
<feature type="compositionally biased region" description="Basic and acidic residues" evidence="1">
    <location>
        <begin position="23"/>
        <end position="32"/>
    </location>
</feature>
<proteinExistence type="predicted"/>
<evidence type="ECO:0000313" key="2">
    <source>
        <dbReference type="EMBL" id="KZV36053.1"/>
    </source>
</evidence>
<evidence type="ECO:0000256" key="1">
    <source>
        <dbReference type="SAM" id="MobiDB-lite"/>
    </source>
</evidence>
<gene>
    <name evidence="2" type="ORF">F511_22648</name>
</gene>
<name>A0A2Z7BN55_9LAMI</name>
<dbReference type="Proteomes" id="UP000250235">
    <property type="component" value="Unassembled WGS sequence"/>
</dbReference>
<sequence>MHPRRRGRATKQIPIESEGQNEEMERSDGEMRKNAERWWIGASHTLEETCTGINWDSFCTALRQEYVPDFYVNARKR</sequence>
<dbReference type="EMBL" id="KV003943">
    <property type="protein sequence ID" value="KZV36053.1"/>
    <property type="molecule type" value="Genomic_DNA"/>
</dbReference>
<dbReference type="OrthoDB" id="1936908at2759"/>
<evidence type="ECO:0000313" key="3">
    <source>
        <dbReference type="Proteomes" id="UP000250235"/>
    </source>
</evidence>